<comment type="caution">
    <text evidence="9">The sequence shown here is derived from an EMBL/GenBank/DDBJ whole genome shotgun (WGS) entry which is preliminary data.</text>
</comment>
<evidence type="ECO:0000313" key="9">
    <source>
        <dbReference type="EMBL" id="TAA42529.1"/>
    </source>
</evidence>
<accession>A0A4Q8M5E3</accession>
<dbReference type="PIRSF" id="PIRSF005457">
    <property type="entry name" value="Glx"/>
    <property type="match status" value="1"/>
</dbReference>
<dbReference type="HAMAP" id="MF_01374">
    <property type="entry name" value="Glyoxalase_2"/>
    <property type="match status" value="1"/>
</dbReference>
<dbReference type="OrthoDB" id="9802248at2"/>
<keyword evidence="5 7" id="KW-0378">Hydrolase</keyword>
<dbReference type="GO" id="GO:0019243">
    <property type="term" value="P:methylglyoxal catabolic process to D-lactate via S-lactoyl-glutathione"/>
    <property type="evidence" value="ECO:0007669"/>
    <property type="project" value="UniProtKB-UniRule"/>
</dbReference>
<evidence type="ECO:0000256" key="1">
    <source>
        <dbReference type="ARBA" id="ARBA00001623"/>
    </source>
</evidence>
<dbReference type="GO" id="GO:0046872">
    <property type="term" value="F:metal ion binding"/>
    <property type="evidence" value="ECO:0007669"/>
    <property type="project" value="UniProtKB-KW"/>
</dbReference>
<feature type="binding site" evidence="7">
    <location>
        <position position="55"/>
    </location>
    <ligand>
        <name>Zn(2+)</name>
        <dbReference type="ChEBI" id="CHEBI:29105"/>
        <label>1</label>
    </ligand>
</feature>
<reference evidence="9 10" key="1">
    <citation type="submission" date="2019-02" db="EMBL/GenBank/DDBJ databases">
        <title>WGS of Pseudoxanthomonas species novum from clinical isolates.</title>
        <authorList>
            <person name="Bernier A.-M."/>
            <person name="Bernard K."/>
            <person name="Vachon A."/>
        </authorList>
    </citation>
    <scope>NUCLEOTIDE SEQUENCE [LARGE SCALE GENOMIC DNA]</scope>
    <source>
        <strain evidence="9 10">NML130969</strain>
    </source>
</reference>
<comment type="subunit">
    <text evidence="7">Monomer.</text>
</comment>
<dbReference type="InterPro" id="IPR017782">
    <property type="entry name" value="Hydroxyacylglutathione_Hdrlase"/>
</dbReference>
<dbReference type="EC" id="3.1.2.6" evidence="7"/>
<keyword evidence="6 7" id="KW-0862">Zinc</keyword>
<comment type="pathway">
    <text evidence="2 7">Secondary metabolite metabolism; methylglyoxal degradation; (R)-lactate from methylglyoxal: step 2/2.</text>
</comment>
<feature type="binding site" evidence="7">
    <location>
        <position position="130"/>
    </location>
    <ligand>
        <name>Zn(2+)</name>
        <dbReference type="ChEBI" id="CHEBI:29105"/>
        <label>2</label>
    </ligand>
</feature>
<dbReference type="Gene3D" id="3.60.15.10">
    <property type="entry name" value="Ribonuclease Z/Hydroxyacylglutathione hydrolase-like"/>
    <property type="match status" value="1"/>
</dbReference>
<dbReference type="CDD" id="cd07723">
    <property type="entry name" value="hydroxyacylglutathione_hydrolase_MBL-fold"/>
    <property type="match status" value="1"/>
</dbReference>
<evidence type="ECO:0000256" key="7">
    <source>
        <dbReference type="HAMAP-Rule" id="MF_01374"/>
    </source>
</evidence>
<dbReference type="SMART" id="SM00849">
    <property type="entry name" value="Lactamase_B"/>
    <property type="match status" value="1"/>
</dbReference>
<dbReference type="PANTHER" id="PTHR43705:SF1">
    <property type="entry name" value="HYDROXYACYLGLUTATHIONE HYDROLASE GLOB"/>
    <property type="match status" value="1"/>
</dbReference>
<dbReference type="InterPro" id="IPR032282">
    <property type="entry name" value="HAGH_C"/>
</dbReference>
<dbReference type="UniPathway" id="UPA00619">
    <property type="reaction ID" value="UER00676"/>
</dbReference>
<dbReference type="Pfam" id="PF00753">
    <property type="entry name" value="Lactamase_B"/>
    <property type="match status" value="1"/>
</dbReference>
<comment type="similarity">
    <text evidence="3 7">Belongs to the metallo-beta-lactamase superfamily. Glyoxalase II family.</text>
</comment>
<dbReference type="AlphaFoldDB" id="A0A4Q8M5E3"/>
<dbReference type="InterPro" id="IPR001279">
    <property type="entry name" value="Metallo-B-lactamas"/>
</dbReference>
<sequence>MPSLTALRAFDDNYIWVLRGDAGQSLIVDPGQAAPVLEAAAQGLAPAAILLTHHHDDHIGGVPELLARWPGLPVIAADDDRIVTATHRVGDDETFEAAGMRFQALFVPGHTRSHVAFHRLAEGGELFSGDTLFSLGCGRLFEGTPAQMLTSLNRLAGLPGDTAVCCGHEYTASNAAFALTVEPGNAALRQRADQVRALRAQGRPSLPVSLAEERATNPFLRVDVPEVAQAVDAWLGHRADDRVETFAWLGHRADDRVETFAGLRRWKDGFRA</sequence>
<dbReference type="InterPro" id="IPR036866">
    <property type="entry name" value="RibonucZ/Hydroxyglut_hydro"/>
</dbReference>
<dbReference type="SUPFAM" id="SSF56281">
    <property type="entry name" value="Metallo-hydrolase/oxidoreductase"/>
    <property type="match status" value="1"/>
</dbReference>
<feature type="binding site" evidence="7">
    <location>
        <position position="58"/>
    </location>
    <ligand>
        <name>Zn(2+)</name>
        <dbReference type="ChEBI" id="CHEBI:29105"/>
        <label>2</label>
    </ligand>
</feature>
<evidence type="ECO:0000256" key="2">
    <source>
        <dbReference type="ARBA" id="ARBA00004963"/>
    </source>
</evidence>
<comment type="cofactor">
    <cofactor evidence="7">
        <name>Zn(2+)</name>
        <dbReference type="ChEBI" id="CHEBI:29105"/>
    </cofactor>
    <text evidence="7">Binds 2 Zn(2+) ions per subunit.</text>
</comment>
<feature type="binding site" evidence="7">
    <location>
        <position position="110"/>
    </location>
    <ligand>
        <name>Zn(2+)</name>
        <dbReference type="ChEBI" id="CHEBI:29105"/>
        <label>1</label>
    </ligand>
</feature>
<comment type="catalytic activity">
    <reaction evidence="1 7">
        <text>an S-(2-hydroxyacyl)glutathione + H2O = a 2-hydroxy carboxylate + glutathione + H(+)</text>
        <dbReference type="Rhea" id="RHEA:21864"/>
        <dbReference type="ChEBI" id="CHEBI:15377"/>
        <dbReference type="ChEBI" id="CHEBI:15378"/>
        <dbReference type="ChEBI" id="CHEBI:57925"/>
        <dbReference type="ChEBI" id="CHEBI:58896"/>
        <dbReference type="ChEBI" id="CHEBI:71261"/>
        <dbReference type="EC" id="3.1.2.6"/>
    </reaction>
</comment>
<comment type="function">
    <text evidence="7">Thiolesterase that catalyzes the hydrolysis of S-D-lactoyl-glutathione to form glutathione and D-lactic acid.</text>
</comment>
<feature type="binding site" evidence="7">
    <location>
        <position position="53"/>
    </location>
    <ligand>
        <name>Zn(2+)</name>
        <dbReference type="ChEBI" id="CHEBI:29105"/>
        <label>1</label>
    </ligand>
</feature>
<feature type="binding site" evidence="7">
    <location>
        <position position="57"/>
    </location>
    <ligand>
        <name>Zn(2+)</name>
        <dbReference type="ChEBI" id="CHEBI:29105"/>
        <label>2</label>
    </ligand>
</feature>
<protein>
    <recommendedName>
        <fullName evidence="7">Hydroxyacylglutathione hydrolase</fullName>
        <ecNumber evidence="7">3.1.2.6</ecNumber>
    </recommendedName>
    <alternativeName>
        <fullName evidence="7">Glyoxalase II</fullName>
        <shortName evidence="7">Glx II</shortName>
    </alternativeName>
</protein>
<dbReference type="Pfam" id="PF16123">
    <property type="entry name" value="HAGH_C"/>
    <property type="match status" value="1"/>
</dbReference>
<evidence type="ECO:0000313" key="10">
    <source>
        <dbReference type="Proteomes" id="UP000294164"/>
    </source>
</evidence>
<feature type="binding site" evidence="7">
    <location>
        <position position="130"/>
    </location>
    <ligand>
        <name>Zn(2+)</name>
        <dbReference type="ChEBI" id="CHEBI:29105"/>
        <label>1</label>
    </ligand>
</feature>
<dbReference type="GO" id="GO:0004416">
    <property type="term" value="F:hydroxyacylglutathione hydrolase activity"/>
    <property type="evidence" value="ECO:0007669"/>
    <property type="project" value="UniProtKB-UniRule"/>
</dbReference>
<evidence type="ECO:0000256" key="4">
    <source>
        <dbReference type="ARBA" id="ARBA00022723"/>
    </source>
</evidence>
<evidence type="ECO:0000259" key="8">
    <source>
        <dbReference type="SMART" id="SM00849"/>
    </source>
</evidence>
<dbReference type="EMBL" id="SHMG01000005">
    <property type="protein sequence ID" value="TAA42529.1"/>
    <property type="molecule type" value="Genomic_DNA"/>
</dbReference>
<dbReference type="InterPro" id="IPR050110">
    <property type="entry name" value="Glyoxalase_II_hydrolase"/>
</dbReference>
<dbReference type="NCBIfam" id="TIGR03413">
    <property type="entry name" value="GSH_gloB"/>
    <property type="match status" value="1"/>
</dbReference>
<feature type="domain" description="Metallo-beta-lactamase" evidence="8">
    <location>
        <begin position="12"/>
        <end position="168"/>
    </location>
</feature>
<dbReference type="InterPro" id="IPR035680">
    <property type="entry name" value="Clx_II_MBL"/>
</dbReference>
<evidence type="ECO:0000256" key="3">
    <source>
        <dbReference type="ARBA" id="ARBA00006759"/>
    </source>
</evidence>
<feature type="binding site" evidence="7">
    <location>
        <position position="168"/>
    </location>
    <ligand>
        <name>Zn(2+)</name>
        <dbReference type="ChEBI" id="CHEBI:29105"/>
        <label>2</label>
    </ligand>
</feature>
<gene>
    <name evidence="7 9" type="primary">gloB</name>
    <name evidence="9" type="ORF">EA655_10945</name>
</gene>
<organism evidence="9 10">
    <name type="scientific">Pseudoxanthomonas winnipegensis</name>
    <dbReference type="NCBI Taxonomy" id="2480810"/>
    <lineage>
        <taxon>Bacteria</taxon>
        <taxon>Pseudomonadati</taxon>
        <taxon>Pseudomonadota</taxon>
        <taxon>Gammaproteobacteria</taxon>
        <taxon>Lysobacterales</taxon>
        <taxon>Lysobacteraceae</taxon>
        <taxon>Pseudoxanthomonas</taxon>
    </lineage>
</organism>
<dbReference type="RefSeq" id="WP_130534580.1">
    <property type="nucleotide sequence ID" value="NZ_SHMG01000005.1"/>
</dbReference>
<dbReference type="Proteomes" id="UP000294164">
    <property type="component" value="Unassembled WGS sequence"/>
</dbReference>
<evidence type="ECO:0000256" key="6">
    <source>
        <dbReference type="ARBA" id="ARBA00022833"/>
    </source>
</evidence>
<keyword evidence="4 7" id="KW-0479">Metal-binding</keyword>
<proteinExistence type="inferred from homology"/>
<name>A0A4Q8M5E3_9GAMM</name>
<evidence type="ECO:0000256" key="5">
    <source>
        <dbReference type="ARBA" id="ARBA00022801"/>
    </source>
</evidence>
<dbReference type="PANTHER" id="PTHR43705">
    <property type="entry name" value="HYDROXYACYLGLUTATHIONE HYDROLASE"/>
    <property type="match status" value="1"/>
</dbReference>